<evidence type="ECO:0000313" key="3">
    <source>
        <dbReference type="Proteomes" id="UP000242770"/>
    </source>
</evidence>
<feature type="compositionally biased region" description="Low complexity" evidence="1">
    <location>
        <begin position="135"/>
        <end position="144"/>
    </location>
</feature>
<evidence type="ECO:0000313" key="2">
    <source>
        <dbReference type="EMBL" id="CDS00465.1"/>
    </source>
</evidence>
<name>A0A0F7RVK8_9BASI</name>
<dbReference type="Proteomes" id="UP000242770">
    <property type="component" value="Unassembled WGS sequence"/>
</dbReference>
<dbReference type="AlphaFoldDB" id="A0A0F7RVK8"/>
<proteinExistence type="predicted"/>
<keyword evidence="3" id="KW-1185">Reference proteome</keyword>
<feature type="region of interest" description="Disordered" evidence="1">
    <location>
        <begin position="135"/>
        <end position="158"/>
    </location>
</feature>
<reference evidence="3" key="1">
    <citation type="submission" date="2014-06" db="EMBL/GenBank/DDBJ databases">
        <authorList>
            <person name="Berkman P.J."/>
        </authorList>
    </citation>
    <scope>NUCLEOTIDE SEQUENCE [LARGE SCALE GENOMIC DNA]</scope>
</reference>
<dbReference type="EMBL" id="CCFA01002621">
    <property type="protein sequence ID" value="CDS00465.1"/>
    <property type="molecule type" value="Genomic_DNA"/>
</dbReference>
<gene>
    <name evidence="2" type="primary">SSCI43760.1</name>
</gene>
<organism evidence="2 3">
    <name type="scientific">Sporisorium scitamineum</name>
    <dbReference type="NCBI Taxonomy" id="49012"/>
    <lineage>
        <taxon>Eukaryota</taxon>
        <taxon>Fungi</taxon>
        <taxon>Dikarya</taxon>
        <taxon>Basidiomycota</taxon>
        <taxon>Ustilaginomycotina</taxon>
        <taxon>Ustilaginomycetes</taxon>
        <taxon>Ustilaginales</taxon>
        <taxon>Ustilaginaceae</taxon>
        <taxon>Sporisorium</taxon>
    </lineage>
</organism>
<sequence length="158" mass="17247">MTLEVMPTLVNHLCRDKKENSSSKAEIRHRGKSGRESLLGICQQKSPYLYQLPKEFSVCVDSVGHWYLVASHPLTDEAQFNAKAEERKAGRTDLDGPIKVLSGDPGARTFLALYSSDGQTIGIVFLSQVTQTNQAASRAPTKATRPPPAQFDTATISA</sequence>
<accession>A0A0F7RVK8</accession>
<protein>
    <submittedName>
        <fullName evidence="2">Uncharacterized protein</fullName>
    </submittedName>
</protein>
<evidence type="ECO:0000256" key="1">
    <source>
        <dbReference type="SAM" id="MobiDB-lite"/>
    </source>
</evidence>